<name>A0A6G1DTE3_9ORYZ</name>
<dbReference type="Proteomes" id="UP000479710">
    <property type="component" value="Unassembled WGS sequence"/>
</dbReference>
<keyword evidence="3" id="KW-1185">Reference proteome</keyword>
<accession>A0A6G1DTE3</accession>
<protein>
    <recommendedName>
        <fullName evidence="4">DUF834 domain-containing protein</fullName>
    </recommendedName>
</protein>
<gene>
    <name evidence="2" type="ORF">E2562_032844</name>
</gene>
<feature type="region of interest" description="Disordered" evidence="1">
    <location>
        <begin position="1"/>
        <end position="61"/>
    </location>
</feature>
<feature type="compositionally biased region" description="Polar residues" evidence="1">
    <location>
        <begin position="14"/>
        <end position="32"/>
    </location>
</feature>
<evidence type="ECO:0000313" key="3">
    <source>
        <dbReference type="Proteomes" id="UP000479710"/>
    </source>
</evidence>
<dbReference type="AlphaFoldDB" id="A0A6G1DTE3"/>
<feature type="region of interest" description="Disordered" evidence="1">
    <location>
        <begin position="73"/>
        <end position="98"/>
    </location>
</feature>
<sequence>MVNEASAPHDARETTSSAPPCSFGRRQSSPASSDPVDELGGSTAREAEAEVTGELGGRVGQEVEVEVAGELGEAEVDAELESGWPGCGERPRGNRRLP</sequence>
<comment type="caution">
    <text evidence="2">The sequence shown here is derived from an EMBL/GenBank/DDBJ whole genome shotgun (WGS) entry which is preliminary data.</text>
</comment>
<evidence type="ECO:0000313" key="2">
    <source>
        <dbReference type="EMBL" id="KAF0914933.1"/>
    </source>
</evidence>
<evidence type="ECO:0000256" key="1">
    <source>
        <dbReference type="SAM" id="MobiDB-lite"/>
    </source>
</evidence>
<dbReference type="EMBL" id="SPHZ02000006">
    <property type="protein sequence ID" value="KAF0914933.1"/>
    <property type="molecule type" value="Genomic_DNA"/>
</dbReference>
<evidence type="ECO:0008006" key="4">
    <source>
        <dbReference type="Google" id="ProtNLM"/>
    </source>
</evidence>
<reference evidence="2 3" key="1">
    <citation type="submission" date="2019-11" db="EMBL/GenBank/DDBJ databases">
        <title>Whole genome sequence of Oryza granulata.</title>
        <authorList>
            <person name="Li W."/>
        </authorList>
    </citation>
    <scope>NUCLEOTIDE SEQUENCE [LARGE SCALE GENOMIC DNA]</scope>
    <source>
        <strain evidence="3">cv. Menghai</strain>
        <tissue evidence="2">Leaf</tissue>
    </source>
</reference>
<organism evidence="2 3">
    <name type="scientific">Oryza meyeriana var. granulata</name>
    <dbReference type="NCBI Taxonomy" id="110450"/>
    <lineage>
        <taxon>Eukaryota</taxon>
        <taxon>Viridiplantae</taxon>
        <taxon>Streptophyta</taxon>
        <taxon>Embryophyta</taxon>
        <taxon>Tracheophyta</taxon>
        <taxon>Spermatophyta</taxon>
        <taxon>Magnoliopsida</taxon>
        <taxon>Liliopsida</taxon>
        <taxon>Poales</taxon>
        <taxon>Poaceae</taxon>
        <taxon>BOP clade</taxon>
        <taxon>Oryzoideae</taxon>
        <taxon>Oryzeae</taxon>
        <taxon>Oryzinae</taxon>
        <taxon>Oryza</taxon>
        <taxon>Oryza meyeriana</taxon>
    </lineage>
</organism>
<proteinExistence type="predicted"/>